<evidence type="ECO:0008006" key="5">
    <source>
        <dbReference type="Google" id="ProtNLM"/>
    </source>
</evidence>
<name>A0A2N7S1C6_9MICC</name>
<accession>A0A2N7S1C6</accession>
<feature type="domain" description="DUF3322" evidence="2">
    <location>
        <begin position="5"/>
        <end position="192"/>
    </location>
</feature>
<evidence type="ECO:0000259" key="2">
    <source>
        <dbReference type="Pfam" id="PF11795"/>
    </source>
</evidence>
<evidence type="ECO:0000313" key="3">
    <source>
        <dbReference type="EMBL" id="PMQ19927.1"/>
    </source>
</evidence>
<evidence type="ECO:0000259" key="1">
    <source>
        <dbReference type="Pfam" id="PF09983"/>
    </source>
</evidence>
<reference evidence="3 4" key="1">
    <citation type="journal article" date="2017" name="Elife">
        <title>Extensive horizontal gene transfer in cheese-associated bacteria.</title>
        <authorList>
            <person name="Bonham K.S."/>
            <person name="Wolfe B.E."/>
            <person name="Dutton R.J."/>
        </authorList>
    </citation>
    <scope>NUCLEOTIDE SEQUENCE [LARGE SCALE GENOMIC DNA]</scope>
    <source>
        <strain evidence="3 4">JB182</strain>
    </source>
</reference>
<protein>
    <recommendedName>
        <fullName evidence="5">DUF3322 and DUF2220 domain-containing protein</fullName>
    </recommendedName>
</protein>
<proteinExistence type="predicted"/>
<dbReference type="InterPro" id="IPR014544">
    <property type="entry name" value="UCP028408"/>
</dbReference>
<comment type="caution">
    <text evidence="3">The sequence shown here is derived from an EMBL/GenBank/DDBJ whole genome shotgun (WGS) entry which is preliminary data.</text>
</comment>
<dbReference type="EMBL" id="PNQX01000002">
    <property type="protein sequence ID" value="PMQ19927.1"/>
    <property type="molecule type" value="Genomic_DNA"/>
</dbReference>
<evidence type="ECO:0000313" key="4">
    <source>
        <dbReference type="Proteomes" id="UP000235739"/>
    </source>
</evidence>
<dbReference type="Pfam" id="PF11795">
    <property type="entry name" value="DUF3322"/>
    <property type="match status" value="1"/>
</dbReference>
<dbReference type="InterPro" id="IPR024534">
    <property type="entry name" value="JetD_C"/>
</dbReference>
<dbReference type="Pfam" id="PF09983">
    <property type="entry name" value="JetD_C"/>
    <property type="match status" value="1"/>
</dbReference>
<gene>
    <name evidence="3" type="ORF">CIK84_14995</name>
</gene>
<dbReference type="InterPro" id="IPR024537">
    <property type="entry name" value="DUF3322"/>
</dbReference>
<dbReference type="Proteomes" id="UP000235739">
    <property type="component" value="Unassembled WGS sequence"/>
</dbReference>
<organism evidence="3 4">
    <name type="scientific">Glutamicibacter arilaitensis</name>
    <dbReference type="NCBI Taxonomy" id="256701"/>
    <lineage>
        <taxon>Bacteria</taxon>
        <taxon>Bacillati</taxon>
        <taxon>Actinomycetota</taxon>
        <taxon>Actinomycetes</taxon>
        <taxon>Micrococcales</taxon>
        <taxon>Micrococcaceae</taxon>
        <taxon>Glutamicibacter</taxon>
    </lineage>
</organism>
<dbReference type="PIRSF" id="PIRSF028408">
    <property type="entry name" value="UCP028408"/>
    <property type="match status" value="1"/>
</dbReference>
<sequence length="382" mass="42164">MITVAEARERLSTLYRRKLAAWSVRPFDATSPVALGLKPPTDRKAAADMPAVAAWLKQWSAVAVHGLQIDWEARRWPNTGTQSIPVRLAAQSPAALARFLNRGKEWELYRVRALRLQSLAPRDSEARDVFDPALARIIGKAAALPQQDFERVFHVLAWLTAHPDSGLYPRQLPVQGIDSKWLERHADIVRTLHVATGGDPGLGLLAPAKLYRVRFLDPRLAPVGMGELMASPDTLSRLDLSARTVLIVENLQTLLSLPELPGVVALHGGGYDVRWSAPIPWVAAANLLYWGDLDLDGLAILASLRSVRPDARSVMMDPSTLQRFAQLAVPHAKGLTRAAPSGLQPKEVEAYKLLRAQGGLRFEQERIPWDHALATLRTELGR</sequence>
<dbReference type="RefSeq" id="WP_102598899.1">
    <property type="nucleotide sequence ID" value="NZ_JBQEKY010000024.1"/>
</dbReference>
<feature type="domain" description="Wadjet protein JetD C-terminal" evidence="1">
    <location>
        <begin position="203"/>
        <end position="374"/>
    </location>
</feature>
<dbReference type="AlphaFoldDB" id="A0A2N7S1C6"/>